<organism evidence="1 2">
    <name type="scientific">Pseudomonas putida</name>
    <name type="common">Arthrobacter siderocapsulatus</name>
    <dbReference type="NCBI Taxonomy" id="303"/>
    <lineage>
        <taxon>Bacteria</taxon>
        <taxon>Pseudomonadati</taxon>
        <taxon>Pseudomonadota</taxon>
        <taxon>Gammaproteobacteria</taxon>
        <taxon>Pseudomonadales</taxon>
        <taxon>Pseudomonadaceae</taxon>
        <taxon>Pseudomonas</taxon>
    </lineage>
</organism>
<gene>
    <name evidence="1" type="ORF">JEU22_04050</name>
</gene>
<reference evidence="1" key="1">
    <citation type="submission" date="2020-12" db="EMBL/GenBank/DDBJ databases">
        <title>Enhanced detection system for hospital associated transmission using whole genome sequencing surveillance.</title>
        <authorList>
            <person name="Harrison L.H."/>
            <person name="Van Tyne D."/>
            <person name="Marsh J.W."/>
            <person name="Griffith M.P."/>
            <person name="Snyder D.J."/>
            <person name="Cooper V.S."/>
            <person name="Mustapha M."/>
        </authorList>
    </citation>
    <scope>NUCLEOTIDE SEQUENCE</scope>
    <source>
        <strain evidence="1">PSB00042</strain>
    </source>
</reference>
<dbReference type="RefSeq" id="WP_198746692.1">
    <property type="nucleotide sequence ID" value="NZ_JAEHTE010000002.1"/>
</dbReference>
<proteinExistence type="predicted"/>
<evidence type="ECO:0000313" key="1">
    <source>
        <dbReference type="EMBL" id="MBI6883078.1"/>
    </source>
</evidence>
<evidence type="ECO:0000313" key="2">
    <source>
        <dbReference type="Proteomes" id="UP000637061"/>
    </source>
</evidence>
<dbReference type="AlphaFoldDB" id="A0A8I1ED49"/>
<protein>
    <submittedName>
        <fullName evidence="1">Uncharacterized protein</fullName>
    </submittedName>
</protein>
<dbReference type="EMBL" id="JAEHTE010000002">
    <property type="protein sequence ID" value="MBI6883078.1"/>
    <property type="molecule type" value="Genomic_DNA"/>
</dbReference>
<sequence length="218" mass="23672">MTTALKKPCKACPWRKDSAAGWLGASTPVEFLQQSEAEIHMPCHLHVDYERDDWEEQASSAPQCAGRAVHFANRCKKPQNPGLITMPANHAEIFGNPQDFVAHHTLPGEPVPRIFIMGPRVQVDGTMPRSTPAANPVASKSEQVQHDVTVPPDADTVQAGTATICPHCKKAQEGAVEDYVVPGLIGAASSAKDQCEHCYKPFTVRCVAPNRFVVSKAR</sequence>
<accession>A0A8I1ED49</accession>
<dbReference type="Proteomes" id="UP000637061">
    <property type="component" value="Unassembled WGS sequence"/>
</dbReference>
<comment type="caution">
    <text evidence="1">The sequence shown here is derived from an EMBL/GenBank/DDBJ whole genome shotgun (WGS) entry which is preliminary data.</text>
</comment>
<name>A0A8I1ED49_PSEPU</name>